<dbReference type="RefSeq" id="WP_079491920.1">
    <property type="nucleotide sequence ID" value="NZ_FUZT01000005.1"/>
</dbReference>
<reference evidence="1 2" key="1">
    <citation type="submission" date="2017-02" db="EMBL/GenBank/DDBJ databases">
        <authorList>
            <person name="Peterson S.W."/>
        </authorList>
    </citation>
    <scope>NUCLEOTIDE SEQUENCE [LARGE SCALE GENOMIC DNA]</scope>
    <source>
        <strain evidence="1 2">M1</strain>
    </source>
</reference>
<protein>
    <submittedName>
        <fullName evidence="1">AroM protein</fullName>
    </submittedName>
</protein>
<proteinExistence type="predicted"/>
<dbReference type="AlphaFoldDB" id="A0A1T5L2K9"/>
<dbReference type="InterPro" id="IPR010843">
    <property type="entry name" value="Uncharacterised_AroM"/>
</dbReference>
<dbReference type="OrthoDB" id="9798683at2"/>
<dbReference type="Proteomes" id="UP000190285">
    <property type="component" value="Unassembled WGS sequence"/>
</dbReference>
<gene>
    <name evidence="1" type="ORF">SAMN02194393_02412</name>
</gene>
<sequence>MKIQFTLLVEESKQLIALGTMKHPKLKGAYEKGKIVLKGGTTVSRISEFMLNTPLRICGRITQRGTVSSLSDSRKPHTILVENGKWRNIDEEVAEVMKELSSDDLIVCGANAFDSNGKAALMAGSPGGGNIGQSLSSWYTEGIPVLIPVGIEKMIPGNLDEIINRSGRKGKDVSTGMAVGLFPISGELIREIEAIKYLANVECQAVGSGGLNEANGSVTLEVWGRDEEVNKILEAVMEIKNERKYISGTRESLVECEAPCKSCKNHIGCGYKSGLLKEEKRKKLGIITIGQSPRNDLIPDIENILNKEILLKQCGALDEYKYEEVLEKFSPQKGDSVLVTRMRDGRQVRIGEKYIINLLQKCIDKLEIEGIETILLLCTGKFPKFKHNSLLIKPHELLHTTVSKLAAGEKIGVILPHEDQITQAIEWWKNGESEISIEIASPYGDVENVKKAAQKLIDKDVKFIFMDCMGYTGEMKELVKGITGKYVILPRTLIARMINEIC</sequence>
<dbReference type="STRING" id="36842.SAMN02194393_02412"/>
<name>A0A1T5L2K9_9FIRM</name>
<accession>A0A1T5L2K9</accession>
<organism evidence="1 2">
    <name type="scientific">Maledivibacter halophilus</name>
    <dbReference type="NCBI Taxonomy" id="36842"/>
    <lineage>
        <taxon>Bacteria</taxon>
        <taxon>Bacillati</taxon>
        <taxon>Bacillota</taxon>
        <taxon>Clostridia</taxon>
        <taxon>Peptostreptococcales</taxon>
        <taxon>Caminicellaceae</taxon>
        <taxon>Maledivibacter</taxon>
    </lineage>
</organism>
<evidence type="ECO:0000313" key="2">
    <source>
        <dbReference type="Proteomes" id="UP000190285"/>
    </source>
</evidence>
<dbReference type="EMBL" id="FUZT01000005">
    <property type="protein sequence ID" value="SKC70286.1"/>
    <property type="molecule type" value="Genomic_DNA"/>
</dbReference>
<keyword evidence="2" id="KW-1185">Reference proteome</keyword>
<dbReference type="NCBIfam" id="NF007788">
    <property type="entry name" value="PRK10481.1"/>
    <property type="match status" value="1"/>
</dbReference>
<evidence type="ECO:0000313" key="1">
    <source>
        <dbReference type="EMBL" id="SKC70286.1"/>
    </source>
</evidence>
<dbReference type="Pfam" id="PF07302">
    <property type="entry name" value="AroM"/>
    <property type="match status" value="1"/>
</dbReference>